<comment type="subcellular location">
    <subcellularLocation>
        <location evidence="1">Cell membrane</location>
        <topology evidence="1">Multi-pass membrane protein</topology>
    </subcellularLocation>
</comment>
<dbReference type="InterPro" id="IPR010290">
    <property type="entry name" value="TM_effector"/>
</dbReference>
<dbReference type="CDD" id="cd06173">
    <property type="entry name" value="MFS_MefA_like"/>
    <property type="match status" value="1"/>
</dbReference>
<dbReference type="PANTHER" id="PTHR23513">
    <property type="entry name" value="INTEGRAL MEMBRANE EFFLUX PROTEIN-RELATED"/>
    <property type="match status" value="1"/>
</dbReference>
<evidence type="ECO:0000256" key="3">
    <source>
        <dbReference type="ARBA" id="ARBA00022475"/>
    </source>
</evidence>
<evidence type="ECO:0000256" key="6">
    <source>
        <dbReference type="ARBA" id="ARBA00023136"/>
    </source>
</evidence>
<feature type="transmembrane region" description="Helical" evidence="7">
    <location>
        <begin position="12"/>
        <end position="29"/>
    </location>
</feature>
<feature type="transmembrane region" description="Helical" evidence="7">
    <location>
        <begin position="172"/>
        <end position="192"/>
    </location>
</feature>
<evidence type="ECO:0000256" key="5">
    <source>
        <dbReference type="ARBA" id="ARBA00022989"/>
    </source>
</evidence>
<organism evidence="9 10">
    <name type="scientific">Arcanobacterium phocae</name>
    <dbReference type="NCBI Taxonomy" id="131112"/>
    <lineage>
        <taxon>Bacteria</taxon>
        <taxon>Bacillati</taxon>
        <taxon>Actinomycetota</taxon>
        <taxon>Actinomycetes</taxon>
        <taxon>Actinomycetales</taxon>
        <taxon>Actinomycetaceae</taxon>
        <taxon>Arcanobacterium</taxon>
    </lineage>
</organism>
<name>A0A1H2LDD6_9ACTO</name>
<keyword evidence="4 7" id="KW-0812">Transmembrane</keyword>
<keyword evidence="5 7" id="KW-1133">Transmembrane helix</keyword>
<dbReference type="EMBL" id="LT629804">
    <property type="protein sequence ID" value="SDU78852.1"/>
    <property type="molecule type" value="Genomic_DNA"/>
</dbReference>
<keyword evidence="10" id="KW-1185">Reference proteome</keyword>
<dbReference type="InterPro" id="IPR020846">
    <property type="entry name" value="MFS_dom"/>
</dbReference>
<evidence type="ECO:0000313" key="9">
    <source>
        <dbReference type="EMBL" id="SDU78852.1"/>
    </source>
</evidence>
<dbReference type="Pfam" id="PF05977">
    <property type="entry name" value="MFS_3"/>
    <property type="match status" value="1"/>
</dbReference>
<dbReference type="Gene3D" id="1.20.1250.20">
    <property type="entry name" value="MFS general substrate transporter like domains"/>
    <property type="match status" value="1"/>
</dbReference>
<feature type="domain" description="Major facilitator superfamily (MFS) profile" evidence="8">
    <location>
        <begin position="1"/>
        <end position="398"/>
    </location>
</feature>
<feature type="transmembrane region" description="Helical" evidence="7">
    <location>
        <begin position="345"/>
        <end position="368"/>
    </location>
</feature>
<feature type="transmembrane region" description="Helical" evidence="7">
    <location>
        <begin position="256"/>
        <end position="276"/>
    </location>
</feature>
<dbReference type="Proteomes" id="UP000214355">
    <property type="component" value="Chromosome I"/>
</dbReference>
<feature type="transmembrane region" description="Helical" evidence="7">
    <location>
        <begin position="80"/>
        <end position="101"/>
    </location>
</feature>
<proteinExistence type="predicted"/>
<keyword evidence="3" id="KW-1003">Cell membrane</keyword>
<dbReference type="AlphaFoldDB" id="A0A1H2LDD6"/>
<dbReference type="RefSeq" id="WP_091279837.1">
    <property type="nucleotide sequence ID" value="NZ_JABAPH010000009.1"/>
</dbReference>
<dbReference type="InterPro" id="IPR036259">
    <property type="entry name" value="MFS_trans_sf"/>
</dbReference>
<feature type="transmembrane region" description="Helical" evidence="7">
    <location>
        <begin position="288"/>
        <end position="305"/>
    </location>
</feature>
<evidence type="ECO:0000256" key="7">
    <source>
        <dbReference type="SAM" id="Phobius"/>
    </source>
</evidence>
<protein>
    <submittedName>
        <fullName evidence="9">Predicted arabinose efflux permease, MFS family</fullName>
    </submittedName>
</protein>
<evidence type="ECO:0000256" key="2">
    <source>
        <dbReference type="ARBA" id="ARBA00022448"/>
    </source>
</evidence>
<feature type="transmembrane region" description="Helical" evidence="7">
    <location>
        <begin position="374"/>
        <end position="395"/>
    </location>
</feature>
<gene>
    <name evidence="9" type="ORF">SAMN04489737_0641</name>
</gene>
<feature type="transmembrane region" description="Helical" evidence="7">
    <location>
        <begin position="213"/>
        <end position="236"/>
    </location>
</feature>
<dbReference type="OrthoDB" id="9775268at2"/>
<accession>A0A1H2LDD6</accession>
<evidence type="ECO:0000256" key="4">
    <source>
        <dbReference type="ARBA" id="ARBA00022692"/>
    </source>
</evidence>
<dbReference type="GO" id="GO:0022857">
    <property type="term" value="F:transmembrane transporter activity"/>
    <property type="evidence" value="ECO:0007669"/>
    <property type="project" value="InterPro"/>
</dbReference>
<keyword evidence="6 7" id="KW-0472">Membrane</keyword>
<feature type="transmembrane region" description="Helical" evidence="7">
    <location>
        <begin position="311"/>
        <end position="333"/>
    </location>
</feature>
<sequence>MSKTFHSLSYPNYRLWFISNLVSATAVWMQRVCQIWVVLTVLTDNSAIAVGLVTAFQFLPQMLLGPFGGVLADWANRRRLIQITQIVVAVIGLILGILLVTGSAHLYHVYIAAVLSGAADALSSAVRNTFLSELVPTSSLPNAISLNSTSFNIARLFGPALAGVLIELVGPGWVFILNFALFSVPVLSLAIMKAEHFFEHTPVPRRKGMLREGFAYVRTRSDILAILVMIAVVSGLGLNFQVTQALMATDVYHMGAGSYGFLGSMLAIGSLSGALLSARRKAPRFSKLLLYAVAFGVIAIIASLAPTYTIFALLMIPTGFTMLTFLIAVNTLVQISTPPALRGRVLAIYFAVNLGITPIGSPVVGWIGEVWGPRWSIAIGGIGSIVVALIIFVWAKTSWDVQLHSRRHWPFVDIHGPRERYLNNKFGPTDEGLR</sequence>
<dbReference type="STRING" id="131112.SAMN04489737_0641"/>
<dbReference type="PROSITE" id="PS50850">
    <property type="entry name" value="MFS"/>
    <property type="match status" value="1"/>
</dbReference>
<reference evidence="10" key="1">
    <citation type="submission" date="2016-10" db="EMBL/GenBank/DDBJ databases">
        <authorList>
            <person name="Varghese N."/>
            <person name="Submissions S."/>
        </authorList>
    </citation>
    <scope>NUCLEOTIDE SEQUENCE [LARGE SCALE GENOMIC DNA]</scope>
    <source>
        <strain evidence="10">DSM 10002</strain>
    </source>
</reference>
<evidence type="ECO:0000313" key="10">
    <source>
        <dbReference type="Proteomes" id="UP000214355"/>
    </source>
</evidence>
<dbReference type="GeneID" id="65344385"/>
<evidence type="ECO:0000256" key="1">
    <source>
        <dbReference type="ARBA" id="ARBA00004651"/>
    </source>
</evidence>
<dbReference type="GO" id="GO:0005886">
    <property type="term" value="C:plasma membrane"/>
    <property type="evidence" value="ECO:0007669"/>
    <property type="project" value="UniProtKB-SubCell"/>
</dbReference>
<evidence type="ECO:0000259" key="8">
    <source>
        <dbReference type="PROSITE" id="PS50850"/>
    </source>
</evidence>
<dbReference type="SUPFAM" id="SSF103473">
    <property type="entry name" value="MFS general substrate transporter"/>
    <property type="match status" value="1"/>
</dbReference>
<keyword evidence="2" id="KW-0813">Transport</keyword>
<dbReference type="PANTHER" id="PTHR23513:SF11">
    <property type="entry name" value="STAPHYLOFERRIN A TRANSPORTER"/>
    <property type="match status" value="1"/>
</dbReference>